<keyword evidence="5" id="KW-1185">Reference proteome</keyword>
<protein>
    <submittedName>
        <fullName evidence="4">HGL330Cp</fullName>
    </submittedName>
</protein>
<dbReference type="PANTHER" id="PTHR15228">
    <property type="entry name" value="SPERMATHECAL PHYSIOLOGY VARIANT"/>
    <property type="match status" value="1"/>
</dbReference>
<dbReference type="RefSeq" id="XP_017989006.1">
    <property type="nucleotide sequence ID" value="XM_018133831.1"/>
</dbReference>
<organism evidence="4 5">
    <name type="scientific">Eremothecium sinecaudum</name>
    <dbReference type="NCBI Taxonomy" id="45286"/>
    <lineage>
        <taxon>Eukaryota</taxon>
        <taxon>Fungi</taxon>
        <taxon>Dikarya</taxon>
        <taxon>Ascomycota</taxon>
        <taxon>Saccharomycotina</taxon>
        <taxon>Saccharomycetes</taxon>
        <taxon>Saccharomycetales</taxon>
        <taxon>Saccharomycetaceae</taxon>
        <taxon>Eremothecium</taxon>
    </lineage>
</organism>
<dbReference type="Pfam" id="PF00620">
    <property type="entry name" value="RhoGAP"/>
    <property type="match status" value="2"/>
</dbReference>
<feature type="region of interest" description="Disordered" evidence="2">
    <location>
        <begin position="561"/>
        <end position="584"/>
    </location>
</feature>
<dbReference type="GO" id="GO:0005938">
    <property type="term" value="C:cell cortex"/>
    <property type="evidence" value="ECO:0007669"/>
    <property type="project" value="TreeGrafter"/>
</dbReference>
<feature type="domain" description="Rho-GAP" evidence="3">
    <location>
        <begin position="115"/>
        <end position="387"/>
    </location>
</feature>
<dbReference type="CDD" id="cd04396">
    <property type="entry name" value="RhoGAP_fSAC7_BAG7"/>
    <property type="match status" value="1"/>
</dbReference>
<dbReference type="InterPro" id="IPR000198">
    <property type="entry name" value="RhoGAP_dom"/>
</dbReference>
<accession>A0A0X8HV82</accession>
<name>A0A0X8HV82_9SACH</name>
<dbReference type="InterPro" id="IPR008936">
    <property type="entry name" value="Rho_GTPase_activation_prot"/>
</dbReference>
<reference evidence="4 5" key="1">
    <citation type="submission" date="2016-01" db="EMBL/GenBank/DDBJ databases">
        <title>Genome sequence of the yeast Holleya sinecauda.</title>
        <authorList>
            <person name="Dietrich F.S."/>
        </authorList>
    </citation>
    <scope>NUCLEOTIDE SEQUENCE [LARGE SCALE GENOMIC DNA]</scope>
    <source>
        <strain evidence="4 5">ATCC 58844</strain>
    </source>
</reference>
<dbReference type="InterPro" id="IPR051025">
    <property type="entry name" value="RhoGAP"/>
</dbReference>
<dbReference type="AlphaFoldDB" id="A0A0X8HV82"/>
<dbReference type="OrthoDB" id="3196451at2759"/>
<dbReference type="SMART" id="SM00324">
    <property type="entry name" value="RhoGAP"/>
    <property type="match status" value="1"/>
</dbReference>
<evidence type="ECO:0000256" key="1">
    <source>
        <dbReference type="ARBA" id="ARBA00022468"/>
    </source>
</evidence>
<feature type="compositionally biased region" description="Basic residues" evidence="2">
    <location>
        <begin position="742"/>
        <end position="752"/>
    </location>
</feature>
<dbReference type="STRING" id="45286.A0A0X8HV82"/>
<keyword evidence="1" id="KW-0343">GTPase activation</keyword>
<dbReference type="GO" id="GO:0007165">
    <property type="term" value="P:signal transduction"/>
    <property type="evidence" value="ECO:0007669"/>
    <property type="project" value="InterPro"/>
</dbReference>
<evidence type="ECO:0000259" key="3">
    <source>
        <dbReference type="PROSITE" id="PS50238"/>
    </source>
</evidence>
<dbReference type="GO" id="GO:0005096">
    <property type="term" value="F:GTPase activator activity"/>
    <property type="evidence" value="ECO:0007669"/>
    <property type="project" value="UniProtKB-KW"/>
</dbReference>
<dbReference type="GO" id="GO:0060237">
    <property type="term" value="P:regulation of fungal-type cell wall organization"/>
    <property type="evidence" value="ECO:0007669"/>
    <property type="project" value="TreeGrafter"/>
</dbReference>
<sequence>MVEHQSNNALSSSPAKNQIASWWRQFKNSPKSISTDSITHRGSSGQGQNRFASGNGTKFGDRPGKMPGSTDIRSKDFKSYRDSFLHSRNDFTGQVFGVPLSKSLSLASAEVVVQSELANFGRIPIVVAKCGAYLKQNGLFTSGIFRIAGNNKRIKELVYIFSTPPNYGMKFSNWDGFTVHDAASVLRRFLNNLTEPLIPLDQYETYREPLRSRARILRHMTRPSSANEVIDPSGGAVINVAPITTAPSTQGNCTEAEESVSQSGNVAACQSMESLPDKEYKEEDEEKKRKQIRHRKRLTRDIKAAIYEYEELFSELSNDSKQLIVYLLDLLSLFAQQSDVNLMSARNLAAIFQPSILSHPNHDMDPKEYELSRLVVEFLIEYSYRLLPHLLKITKNEQAVLQKGVQQRMNHEKDNYKAQSTHMNDGNVTTKYTGHAGSDFQSTTTNTKKIPIDIRNNPPQIKLATNEAPFTEGIDTVVTSGEKSNMLNYDNELLYLNLASSPISVSIPLTPTGNIFKSVNEYNRKSPSEIRFISGQGPHSNLGAMMPNQKLSMTQVAHFSSATSSQATPLRKFRPHSKSLSSAVNPSDVITRHSYKTKRFGTSLILNSDSEVMSEYDEDEEQFGGETQSQNSRVSGTCPKCTTMSTTAQLHGALPSPGAAASISSKKNSFVINNVHRTELEIPVVLTRRAASTGAVSYHDANRSDDEVARLSISDAHEDNSYYRKGDRKSRSKKRDSWFQRLRSRSRSTSKK</sequence>
<dbReference type="Gene3D" id="1.10.555.10">
    <property type="entry name" value="Rho GTPase activation protein"/>
    <property type="match status" value="1"/>
</dbReference>
<feature type="region of interest" description="Disordered" evidence="2">
    <location>
        <begin position="713"/>
        <end position="752"/>
    </location>
</feature>
<evidence type="ECO:0000256" key="2">
    <source>
        <dbReference type="SAM" id="MobiDB-lite"/>
    </source>
</evidence>
<evidence type="ECO:0000313" key="4">
    <source>
        <dbReference type="EMBL" id="AMD22010.1"/>
    </source>
</evidence>
<feature type="compositionally biased region" description="Basic and acidic residues" evidence="2">
    <location>
        <begin position="713"/>
        <end position="725"/>
    </location>
</feature>
<dbReference type="GeneID" id="28725335"/>
<evidence type="ECO:0000313" key="5">
    <source>
        <dbReference type="Proteomes" id="UP000243052"/>
    </source>
</evidence>
<gene>
    <name evidence="4" type="ORF">AW171_hschr74014</name>
</gene>
<dbReference type="Proteomes" id="UP000243052">
    <property type="component" value="Chromosome vii"/>
</dbReference>
<feature type="region of interest" description="Disordered" evidence="2">
    <location>
        <begin position="33"/>
        <end position="72"/>
    </location>
</feature>
<dbReference type="EMBL" id="CP014247">
    <property type="protein sequence ID" value="AMD22010.1"/>
    <property type="molecule type" value="Genomic_DNA"/>
</dbReference>
<proteinExistence type="predicted"/>
<dbReference type="PANTHER" id="PTHR15228:SF25">
    <property type="entry name" value="F-BAR DOMAIN-CONTAINING PROTEIN"/>
    <property type="match status" value="1"/>
</dbReference>
<feature type="compositionally biased region" description="Polar residues" evidence="2">
    <location>
        <begin position="33"/>
        <end position="56"/>
    </location>
</feature>
<dbReference type="SUPFAM" id="SSF48350">
    <property type="entry name" value="GTPase activation domain, GAP"/>
    <property type="match status" value="1"/>
</dbReference>
<dbReference type="PROSITE" id="PS50238">
    <property type="entry name" value="RHOGAP"/>
    <property type="match status" value="1"/>
</dbReference>